<dbReference type="Gene3D" id="1.10.10.10">
    <property type="entry name" value="Winged helix-like DNA-binding domain superfamily/Winged helix DNA-binding domain"/>
    <property type="match status" value="1"/>
</dbReference>
<dbReference type="EMBL" id="CP063196">
    <property type="protein sequence ID" value="UOE18959.1"/>
    <property type="molecule type" value="Genomic_DNA"/>
</dbReference>
<dbReference type="SMART" id="SM00345">
    <property type="entry name" value="HTH_GNTR"/>
    <property type="match status" value="1"/>
</dbReference>
<proteinExistence type="predicted"/>
<keyword evidence="3" id="KW-0804">Transcription</keyword>
<keyword evidence="1" id="KW-0805">Transcription regulation</keyword>
<dbReference type="PRINTS" id="PR00035">
    <property type="entry name" value="HTHGNTR"/>
</dbReference>
<reference evidence="6" key="1">
    <citation type="submission" date="2020-10" db="EMBL/GenBank/DDBJ databases">
        <title>De novo genome project of the cellulose decomposer Thermobifida halotolerans type strain.</title>
        <authorList>
            <person name="Nagy I."/>
            <person name="Horvath B."/>
            <person name="Kukolya J."/>
            <person name="Nagy I."/>
            <person name="Orsini M."/>
        </authorList>
    </citation>
    <scope>NUCLEOTIDE SEQUENCE</scope>
    <source>
        <strain evidence="6">DSM 44931</strain>
    </source>
</reference>
<dbReference type="InterPro" id="IPR008920">
    <property type="entry name" value="TF_FadR/GntR_C"/>
</dbReference>
<dbReference type="KEGG" id="thao:NI17_019665"/>
<dbReference type="PANTHER" id="PTHR43537">
    <property type="entry name" value="TRANSCRIPTIONAL REGULATOR, GNTR FAMILY"/>
    <property type="match status" value="1"/>
</dbReference>
<dbReference type="Pfam" id="PF00392">
    <property type="entry name" value="GntR"/>
    <property type="match status" value="1"/>
</dbReference>
<dbReference type="PROSITE" id="PS50949">
    <property type="entry name" value="HTH_GNTR"/>
    <property type="match status" value="1"/>
</dbReference>
<dbReference type="GO" id="GO:0003700">
    <property type="term" value="F:DNA-binding transcription factor activity"/>
    <property type="evidence" value="ECO:0007669"/>
    <property type="project" value="InterPro"/>
</dbReference>
<dbReference type="CDD" id="cd07377">
    <property type="entry name" value="WHTH_GntR"/>
    <property type="match status" value="1"/>
</dbReference>
<dbReference type="AlphaFoldDB" id="A0AA97M396"/>
<dbReference type="SUPFAM" id="SSF46785">
    <property type="entry name" value="Winged helix' DNA-binding domain"/>
    <property type="match status" value="1"/>
</dbReference>
<keyword evidence="7" id="KW-1185">Reference proteome</keyword>
<evidence type="ECO:0000256" key="2">
    <source>
        <dbReference type="ARBA" id="ARBA00023125"/>
    </source>
</evidence>
<feature type="region of interest" description="Disordered" evidence="4">
    <location>
        <begin position="1"/>
        <end position="29"/>
    </location>
</feature>
<gene>
    <name evidence="6" type="ORF">NI17_019665</name>
</gene>
<evidence type="ECO:0000256" key="3">
    <source>
        <dbReference type="ARBA" id="ARBA00023163"/>
    </source>
</evidence>
<dbReference type="Proteomes" id="UP000265719">
    <property type="component" value="Chromosome"/>
</dbReference>
<organism evidence="6 7">
    <name type="scientific">Thermobifida halotolerans</name>
    <dbReference type="NCBI Taxonomy" id="483545"/>
    <lineage>
        <taxon>Bacteria</taxon>
        <taxon>Bacillati</taxon>
        <taxon>Actinomycetota</taxon>
        <taxon>Actinomycetes</taxon>
        <taxon>Streptosporangiales</taxon>
        <taxon>Nocardiopsidaceae</taxon>
        <taxon>Thermobifida</taxon>
    </lineage>
</organism>
<dbReference type="PANTHER" id="PTHR43537:SF45">
    <property type="entry name" value="GNTR FAMILY REGULATORY PROTEIN"/>
    <property type="match status" value="1"/>
</dbReference>
<protein>
    <submittedName>
        <fullName evidence="6">GntR family transcriptional regulator</fullName>
    </submittedName>
</protein>
<evidence type="ECO:0000313" key="7">
    <source>
        <dbReference type="Proteomes" id="UP000265719"/>
    </source>
</evidence>
<dbReference type="Pfam" id="PF07729">
    <property type="entry name" value="FCD"/>
    <property type="match status" value="1"/>
</dbReference>
<dbReference type="SUPFAM" id="SSF48008">
    <property type="entry name" value="GntR ligand-binding domain-like"/>
    <property type="match status" value="1"/>
</dbReference>
<dbReference type="RefSeq" id="WP_084012866.1">
    <property type="nucleotide sequence ID" value="NZ_JBGBYW010000002.1"/>
</dbReference>
<evidence type="ECO:0000259" key="5">
    <source>
        <dbReference type="PROSITE" id="PS50949"/>
    </source>
</evidence>
<accession>A0AA97M396</accession>
<name>A0AA97M396_9ACTN</name>
<evidence type="ECO:0000256" key="1">
    <source>
        <dbReference type="ARBA" id="ARBA00023015"/>
    </source>
</evidence>
<dbReference type="SMART" id="SM00895">
    <property type="entry name" value="FCD"/>
    <property type="match status" value="1"/>
</dbReference>
<dbReference type="InterPro" id="IPR036390">
    <property type="entry name" value="WH_DNA-bd_sf"/>
</dbReference>
<dbReference type="InterPro" id="IPR036388">
    <property type="entry name" value="WH-like_DNA-bd_sf"/>
</dbReference>
<sequence>MHTALYTAEESNGGTENTAASPGGRTRSRREEVYERLRHEVMSGHFAPWTRLAEERMARRLGVSRTPVREALARLEVEGLVERRDGSFMVTVPNLTELRDLYELRVVLELRGVARAIEDPSIRHDRAVLEAELCRWHDFRKNPPAPDPHFVVEDEKFHAALSAASGNPALTDALVSVNQKIRRVRMYDFLTADRIQSTIDEHIEIVEFVLAGELEQGYRALHAHVGESLEVVVRRAQEALTQMTLHTGQ</sequence>
<dbReference type="GO" id="GO:0003677">
    <property type="term" value="F:DNA binding"/>
    <property type="evidence" value="ECO:0007669"/>
    <property type="project" value="UniProtKB-KW"/>
</dbReference>
<keyword evidence="2" id="KW-0238">DNA-binding</keyword>
<dbReference type="InterPro" id="IPR011711">
    <property type="entry name" value="GntR_C"/>
</dbReference>
<feature type="domain" description="HTH gntR-type" evidence="5">
    <location>
        <begin position="27"/>
        <end position="95"/>
    </location>
</feature>
<evidence type="ECO:0000313" key="6">
    <source>
        <dbReference type="EMBL" id="UOE18959.1"/>
    </source>
</evidence>
<evidence type="ECO:0000256" key="4">
    <source>
        <dbReference type="SAM" id="MobiDB-lite"/>
    </source>
</evidence>
<feature type="compositionally biased region" description="Polar residues" evidence="4">
    <location>
        <begin position="9"/>
        <end position="20"/>
    </location>
</feature>
<dbReference type="InterPro" id="IPR000524">
    <property type="entry name" value="Tscrpt_reg_HTH_GntR"/>
</dbReference>
<dbReference type="Gene3D" id="1.20.120.530">
    <property type="entry name" value="GntR ligand-binding domain-like"/>
    <property type="match status" value="1"/>
</dbReference>